<feature type="domain" description="Mechanosensitive ion channel MscS" evidence="4">
    <location>
        <begin position="19"/>
        <end position="93"/>
    </location>
</feature>
<dbReference type="HOGENOM" id="CLU_099252_0_0_1"/>
<feature type="signal peptide" evidence="3">
    <location>
        <begin position="1"/>
        <end position="21"/>
    </location>
</feature>
<reference evidence="5" key="2">
    <citation type="submission" date="2024-10" db="UniProtKB">
        <authorList>
            <consortium name="EnsemblProtists"/>
        </authorList>
    </citation>
    <scope>IDENTIFICATION</scope>
</reference>
<dbReference type="GeneID" id="17256394"/>
<dbReference type="PANTHER" id="PTHR31618">
    <property type="entry name" value="MECHANOSENSITIVE ION CHANNEL PROTEIN 5"/>
    <property type="match status" value="1"/>
</dbReference>
<dbReference type="eggNOG" id="KOG4629">
    <property type="taxonomic scope" value="Eukaryota"/>
</dbReference>
<dbReference type="KEGG" id="ehx:EMIHUDRAFT_358244"/>
<dbReference type="InterPro" id="IPR016688">
    <property type="entry name" value="MscS-like_plants/fungi"/>
</dbReference>
<comment type="similarity">
    <text evidence="2">Belongs to the MscS (TC 1.A.23) family.</text>
</comment>
<comment type="subcellular location">
    <subcellularLocation>
        <location evidence="1">Membrane</location>
        <topology evidence="1">Multi-pass membrane protein</topology>
    </subcellularLocation>
</comment>
<evidence type="ECO:0000256" key="1">
    <source>
        <dbReference type="ARBA" id="ARBA00004141"/>
    </source>
</evidence>
<keyword evidence="3" id="KW-0732">Signal</keyword>
<accession>A0A0D3IFZ8</accession>
<dbReference type="PaxDb" id="2903-EOD10179"/>
<sequence length="245" mass="25939">MLIPLTSALLVFFSLAGGLVAEVFSSFFFTYVTRPYDIGDRVYVATPGQGPVLYSLIVKDIEVMRTHFLTANGEAMVVSNSSVKNMALTNLSRSGKLTLLVQLMVPVATQSSKINELLEAITSYVSDGSGDWSACDNQFGEAALDKGHLLLNIWPTSVYAAHEIMAIYAAKSRLLLFCHAYMQAANIEYIMPVLPMRDSPGPRAGLAGVVEQALSAAAVGKLTAAKGQGDGGGGGLPFGLTAKQA</sequence>
<evidence type="ECO:0000256" key="2">
    <source>
        <dbReference type="ARBA" id="ARBA00008017"/>
    </source>
</evidence>
<dbReference type="GO" id="GO:0005886">
    <property type="term" value="C:plasma membrane"/>
    <property type="evidence" value="ECO:0007669"/>
    <property type="project" value="TreeGrafter"/>
</dbReference>
<evidence type="ECO:0000256" key="3">
    <source>
        <dbReference type="SAM" id="SignalP"/>
    </source>
</evidence>
<dbReference type="InterPro" id="IPR006685">
    <property type="entry name" value="MscS_channel_2nd"/>
</dbReference>
<proteinExistence type="inferred from homology"/>
<dbReference type="GeneID" id="17256390"/>
<dbReference type="RefSeq" id="XP_005762612.1">
    <property type="nucleotide sequence ID" value="XM_005762555.1"/>
</dbReference>
<evidence type="ECO:0000259" key="4">
    <source>
        <dbReference type="Pfam" id="PF00924"/>
    </source>
</evidence>
<evidence type="ECO:0000313" key="6">
    <source>
        <dbReference type="Proteomes" id="UP000013827"/>
    </source>
</evidence>
<dbReference type="GO" id="GO:0006820">
    <property type="term" value="P:monoatomic anion transport"/>
    <property type="evidence" value="ECO:0007669"/>
    <property type="project" value="TreeGrafter"/>
</dbReference>
<dbReference type="AlphaFoldDB" id="A0A0D3IFZ8"/>
<protein>
    <recommendedName>
        <fullName evidence="4">Mechanosensitive ion channel MscS domain-containing protein</fullName>
    </recommendedName>
</protein>
<dbReference type="Pfam" id="PF00924">
    <property type="entry name" value="MS_channel_2nd"/>
    <property type="match status" value="1"/>
</dbReference>
<dbReference type="InterPro" id="IPR010920">
    <property type="entry name" value="LSM_dom_sf"/>
</dbReference>
<dbReference type="EnsemblProtists" id="EOD10179">
    <property type="protein sequence ID" value="EOD10179"/>
    <property type="gene ID" value="EMIHUDRAFT_358242"/>
</dbReference>
<evidence type="ECO:0000313" key="5">
    <source>
        <dbReference type="EnsemblProtists" id="EOD10183"/>
    </source>
</evidence>
<reference evidence="6" key="1">
    <citation type="journal article" date="2013" name="Nature">
        <title>Pan genome of the phytoplankton Emiliania underpins its global distribution.</title>
        <authorList>
            <person name="Read B.A."/>
            <person name="Kegel J."/>
            <person name="Klute M.J."/>
            <person name="Kuo A."/>
            <person name="Lefebvre S.C."/>
            <person name="Maumus F."/>
            <person name="Mayer C."/>
            <person name="Miller J."/>
            <person name="Monier A."/>
            <person name="Salamov A."/>
            <person name="Young J."/>
            <person name="Aguilar M."/>
            <person name="Claverie J.M."/>
            <person name="Frickenhaus S."/>
            <person name="Gonzalez K."/>
            <person name="Herman E.K."/>
            <person name="Lin Y.C."/>
            <person name="Napier J."/>
            <person name="Ogata H."/>
            <person name="Sarno A.F."/>
            <person name="Shmutz J."/>
            <person name="Schroeder D."/>
            <person name="de Vargas C."/>
            <person name="Verret F."/>
            <person name="von Dassow P."/>
            <person name="Valentin K."/>
            <person name="Van de Peer Y."/>
            <person name="Wheeler G."/>
            <person name="Dacks J.B."/>
            <person name="Delwiche C.F."/>
            <person name="Dyhrman S.T."/>
            <person name="Glockner G."/>
            <person name="John U."/>
            <person name="Richards T."/>
            <person name="Worden A.Z."/>
            <person name="Zhang X."/>
            <person name="Grigoriev I.V."/>
            <person name="Allen A.E."/>
            <person name="Bidle K."/>
            <person name="Borodovsky M."/>
            <person name="Bowler C."/>
            <person name="Brownlee C."/>
            <person name="Cock J.M."/>
            <person name="Elias M."/>
            <person name="Gladyshev V.N."/>
            <person name="Groth M."/>
            <person name="Guda C."/>
            <person name="Hadaegh A."/>
            <person name="Iglesias-Rodriguez M.D."/>
            <person name="Jenkins J."/>
            <person name="Jones B.M."/>
            <person name="Lawson T."/>
            <person name="Leese F."/>
            <person name="Lindquist E."/>
            <person name="Lobanov A."/>
            <person name="Lomsadze A."/>
            <person name="Malik S.B."/>
            <person name="Marsh M.E."/>
            <person name="Mackinder L."/>
            <person name="Mock T."/>
            <person name="Mueller-Roeber B."/>
            <person name="Pagarete A."/>
            <person name="Parker M."/>
            <person name="Probert I."/>
            <person name="Quesneville H."/>
            <person name="Raines C."/>
            <person name="Rensing S.A."/>
            <person name="Riano-Pachon D.M."/>
            <person name="Richier S."/>
            <person name="Rokitta S."/>
            <person name="Shiraiwa Y."/>
            <person name="Soanes D.M."/>
            <person name="van der Giezen M."/>
            <person name="Wahlund T.M."/>
            <person name="Williams B."/>
            <person name="Wilson W."/>
            <person name="Wolfe G."/>
            <person name="Wurch L.L."/>
        </authorList>
    </citation>
    <scope>NUCLEOTIDE SEQUENCE</scope>
</reference>
<dbReference type="GO" id="GO:0008381">
    <property type="term" value="F:mechanosensitive monoatomic ion channel activity"/>
    <property type="evidence" value="ECO:0007669"/>
    <property type="project" value="TreeGrafter"/>
</dbReference>
<keyword evidence="6" id="KW-1185">Reference proteome</keyword>
<dbReference type="KEGG" id="ehx:EMIHUDRAFT_358242"/>
<dbReference type="Proteomes" id="UP000013827">
    <property type="component" value="Unassembled WGS sequence"/>
</dbReference>
<name>A0A0D3IFZ8_EMIH1</name>
<dbReference type="STRING" id="2903.R1DNA6"/>
<dbReference type="SUPFAM" id="SSF50182">
    <property type="entry name" value="Sm-like ribonucleoproteins"/>
    <property type="match status" value="1"/>
</dbReference>
<dbReference type="EnsemblProtists" id="EOD10183">
    <property type="protein sequence ID" value="EOD10183"/>
    <property type="gene ID" value="EMIHUDRAFT_358244"/>
</dbReference>
<organism evidence="5 6">
    <name type="scientific">Emiliania huxleyi (strain CCMP1516)</name>
    <dbReference type="NCBI Taxonomy" id="280463"/>
    <lineage>
        <taxon>Eukaryota</taxon>
        <taxon>Haptista</taxon>
        <taxon>Haptophyta</taxon>
        <taxon>Prymnesiophyceae</taxon>
        <taxon>Isochrysidales</taxon>
        <taxon>Noelaerhabdaceae</taxon>
        <taxon>Emiliania</taxon>
    </lineage>
</organism>
<dbReference type="RefSeq" id="XP_005762608.1">
    <property type="nucleotide sequence ID" value="XM_005762551.1"/>
</dbReference>
<dbReference type="PANTHER" id="PTHR31618:SF1">
    <property type="entry name" value="EF-HAND DOMAIN-CONTAINING PROTEIN"/>
    <property type="match status" value="1"/>
</dbReference>
<feature type="chain" id="PRO_5044053484" description="Mechanosensitive ion channel MscS domain-containing protein" evidence="3">
    <location>
        <begin position="22"/>
        <end position="245"/>
    </location>
</feature>